<sequence length="160" mass="17139">MPRPVLPRSVRTALAAQRAYSSDATVYDARTRTFETYRRSLVDLLPLTSGDVVLDVGCGTGLCFELLQERVGRAGTVIGVDASPDMLTVAAKRVANEGWDNVVLIEAAVEDTDLPVVADHALFCAVHDLLQSPDAIDNVLEHVRPGGSVAASGRRSGRLR</sequence>
<comment type="caution">
    <text evidence="5">The sequence shown here is derived from an EMBL/GenBank/DDBJ whole genome shotgun (WGS) entry which is preliminary data.</text>
</comment>
<evidence type="ECO:0000256" key="3">
    <source>
        <dbReference type="ARBA" id="ARBA00022691"/>
    </source>
</evidence>
<protein>
    <submittedName>
        <fullName evidence="5">Methyltransferase domain-containing protein</fullName>
    </submittedName>
</protein>
<keyword evidence="2 5" id="KW-0808">Transferase</keyword>
<dbReference type="InterPro" id="IPR041698">
    <property type="entry name" value="Methyltransf_25"/>
</dbReference>
<accession>A0A848DJC7</accession>
<keyword evidence="6" id="KW-1185">Reference proteome</keyword>
<evidence type="ECO:0000256" key="1">
    <source>
        <dbReference type="ARBA" id="ARBA00022603"/>
    </source>
</evidence>
<dbReference type="GO" id="GO:0008168">
    <property type="term" value="F:methyltransferase activity"/>
    <property type="evidence" value="ECO:0007669"/>
    <property type="project" value="UniProtKB-KW"/>
</dbReference>
<dbReference type="AlphaFoldDB" id="A0A848DJC7"/>
<dbReference type="EMBL" id="JAAXKZ010000042">
    <property type="protein sequence ID" value="NMH92581.1"/>
    <property type="molecule type" value="Genomic_DNA"/>
</dbReference>
<reference evidence="5 6" key="1">
    <citation type="submission" date="2020-04" db="EMBL/GenBank/DDBJ databases">
        <authorList>
            <person name="Klaysubun C."/>
            <person name="Duangmal K."/>
            <person name="Lipun K."/>
        </authorList>
    </citation>
    <scope>NUCLEOTIDE SEQUENCE [LARGE SCALE GENOMIC DNA]</scope>
    <source>
        <strain evidence="5 6">DSM 45300</strain>
    </source>
</reference>
<proteinExistence type="predicted"/>
<name>A0A848DJC7_9PSEU</name>
<keyword evidence="3" id="KW-0949">S-adenosyl-L-methionine</keyword>
<organism evidence="5 6">
    <name type="scientific">Pseudonocardia bannensis</name>
    <dbReference type="NCBI Taxonomy" id="630973"/>
    <lineage>
        <taxon>Bacteria</taxon>
        <taxon>Bacillati</taxon>
        <taxon>Actinomycetota</taxon>
        <taxon>Actinomycetes</taxon>
        <taxon>Pseudonocardiales</taxon>
        <taxon>Pseudonocardiaceae</taxon>
        <taxon>Pseudonocardia</taxon>
    </lineage>
</organism>
<dbReference type="SUPFAM" id="SSF53335">
    <property type="entry name" value="S-adenosyl-L-methionine-dependent methyltransferases"/>
    <property type="match status" value="1"/>
</dbReference>
<evidence type="ECO:0000313" key="6">
    <source>
        <dbReference type="Proteomes" id="UP000586918"/>
    </source>
</evidence>
<keyword evidence="1 5" id="KW-0489">Methyltransferase</keyword>
<dbReference type="CDD" id="cd02440">
    <property type="entry name" value="AdoMet_MTases"/>
    <property type="match status" value="1"/>
</dbReference>
<evidence type="ECO:0000259" key="4">
    <source>
        <dbReference type="Pfam" id="PF13649"/>
    </source>
</evidence>
<dbReference type="PANTHER" id="PTHR43464">
    <property type="entry name" value="METHYLTRANSFERASE"/>
    <property type="match status" value="1"/>
</dbReference>
<dbReference type="InterPro" id="IPR029063">
    <property type="entry name" value="SAM-dependent_MTases_sf"/>
</dbReference>
<dbReference type="Proteomes" id="UP000586918">
    <property type="component" value="Unassembled WGS sequence"/>
</dbReference>
<dbReference type="Pfam" id="PF13649">
    <property type="entry name" value="Methyltransf_25"/>
    <property type="match status" value="1"/>
</dbReference>
<evidence type="ECO:0000256" key="2">
    <source>
        <dbReference type="ARBA" id="ARBA00022679"/>
    </source>
</evidence>
<dbReference type="Gene3D" id="3.40.50.150">
    <property type="entry name" value="Vaccinia Virus protein VP39"/>
    <property type="match status" value="1"/>
</dbReference>
<dbReference type="GO" id="GO:0032259">
    <property type="term" value="P:methylation"/>
    <property type="evidence" value="ECO:0007669"/>
    <property type="project" value="UniProtKB-KW"/>
</dbReference>
<feature type="domain" description="Methyltransferase" evidence="4">
    <location>
        <begin position="53"/>
        <end position="147"/>
    </location>
</feature>
<dbReference type="PANTHER" id="PTHR43464:SF19">
    <property type="entry name" value="UBIQUINONE BIOSYNTHESIS O-METHYLTRANSFERASE, MITOCHONDRIAL"/>
    <property type="match status" value="1"/>
</dbReference>
<gene>
    <name evidence="5" type="ORF">HF519_13580</name>
</gene>
<evidence type="ECO:0000313" key="5">
    <source>
        <dbReference type="EMBL" id="NMH92581.1"/>
    </source>
</evidence>